<feature type="compositionally biased region" description="Basic and acidic residues" evidence="1">
    <location>
        <begin position="188"/>
        <end position="199"/>
    </location>
</feature>
<evidence type="ECO:0000313" key="4">
    <source>
        <dbReference type="Proteomes" id="UP000233781"/>
    </source>
</evidence>
<dbReference type="CDD" id="cd07344">
    <property type="entry name" value="M48_yhfN_like"/>
    <property type="match status" value="1"/>
</dbReference>
<organism evidence="3 4">
    <name type="scientific">Phycicoccus duodecadis</name>
    <dbReference type="NCBI Taxonomy" id="173053"/>
    <lineage>
        <taxon>Bacteria</taxon>
        <taxon>Bacillati</taxon>
        <taxon>Actinomycetota</taxon>
        <taxon>Actinomycetes</taxon>
        <taxon>Micrococcales</taxon>
        <taxon>Intrasporangiaceae</taxon>
        <taxon>Phycicoccus</taxon>
    </lineage>
</organism>
<keyword evidence="4" id="KW-1185">Reference proteome</keyword>
<feature type="domain" description="YgjP-like metallopeptidase" evidence="2">
    <location>
        <begin position="82"/>
        <end position="147"/>
    </location>
</feature>
<feature type="region of interest" description="Disordered" evidence="1">
    <location>
        <begin position="167"/>
        <end position="199"/>
    </location>
</feature>
<gene>
    <name evidence="3" type="ORF">ATL31_0914</name>
</gene>
<evidence type="ECO:0000259" key="2">
    <source>
        <dbReference type="Pfam" id="PF01863"/>
    </source>
</evidence>
<dbReference type="InterPro" id="IPR053136">
    <property type="entry name" value="UTP_pyrophosphatase-like"/>
</dbReference>
<protein>
    <recommendedName>
        <fullName evidence="2">YgjP-like metallopeptidase domain-containing protein</fullName>
    </recommendedName>
</protein>
<dbReference type="RefSeq" id="WP_211283963.1">
    <property type="nucleotide sequence ID" value="NZ_PJNE01000001.1"/>
</dbReference>
<dbReference type="InterPro" id="IPR002725">
    <property type="entry name" value="YgjP-like_metallopeptidase"/>
</dbReference>
<dbReference type="Proteomes" id="UP000233781">
    <property type="component" value="Unassembled WGS sequence"/>
</dbReference>
<dbReference type="EMBL" id="PJNE01000001">
    <property type="protein sequence ID" value="PKW26108.1"/>
    <property type="molecule type" value="Genomic_DNA"/>
</dbReference>
<dbReference type="Gene3D" id="3.30.2010.10">
    <property type="entry name" value="Metalloproteases ('zincins'), catalytic domain"/>
    <property type="match status" value="1"/>
</dbReference>
<evidence type="ECO:0000313" key="3">
    <source>
        <dbReference type="EMBL" id="PKW26108.1"/>
    </source>
</evidence>
<comment type="caution">
    <text evidence="3">The sequence shown here is derived from an EMBL/GenBank/DDBJ whole genome shotgun (WGS) entry which is preliminary data.</text>
</comment>
<proteinExistence type="predicted"/>
<reference evidence="3 4" key="1">
    <citation type="submission" date="2017-12" db="EMBL/GenBank/DDBJ databases">
        <title>Sequencing the genomes of 1000 Actinobacteria strains.</title>
        <authorList>
            <person name="Klenk H.-P."/>
        </authorList>
    </citation>
    <scope>NUCLEOTIDE SEQUENCE [LARGE SCALE GENOMIC DNA]</scope>
    <source>
        <strain evidence="3 4">DSM 12806</strain>
    </source>
</reference>
<name>A0A2N3YGY9_9MICO</name>
<dbReference type="PANTHER" id="PTHR30399:SF1">
    <property type="entry name" value="UTP PYROPHOSPHATASE"/>
    <property type="match status" value="1"/>
</dbReference>
<sequence length="199" mass="21836">MGTPDIEVRRSGRRRRTVSAYRDGGRTVVLIPASFSAAEEARWVARMLARLERGEHRQPLSDQALATRAERLSRRYLGGHARPDSVRWVTTMDKRWASCTPATGAIRVSDRLRDVPEYVLDYVLLHELAHLLVAGHGAGFWRLLGSYPRLERARGFLDGLAHAAGEPAADALDAEDEVAGPADPASAEARDPAGEPHQG</sequence>
<accession>A0A2N3YGY9</accession>
<dbReference type="PANTHER" id="PTHR30399">
    <property type="entry name" value="UNCHARACTERIZED PROTEIN YGJP"/>
    <property type="match status" value="1"/>
</dbReference>
<dbReference type="Pfam" id="PF01863">
    <property type="entry name" value="YgjP-like"/>
    <property type="match status" value="1"/>
</dbReference>
<dbReference type="AlphaFoldDB" id="A0A2N3YGY9"/>
<evidence type="ECO:0000256" key="1">
    <source>
        <dbReference type="SAM" id="MobiDB-lite"/>
    </source>
</evidence>